<dbReference type="CDD" id="cd24021">
    <property type="entry name" value="ASKHA_NBD_ParM_Psk41-like"/>
    <property type="match status" value="1"/>
</dbReference>
<evidence type="ECO:0000259" key="1">
    <source>
        <dbReference type="Pfam" id="PF17989"/>
    </source>
</evidence>
<proteinExistence type="predicted"/>
<keyword evidence="3" id="KW-1185">Reference proteome</keyword>
<feature type="domain" description="Actin-like protein N-terminal" evidence="1">
    <location>
        <begin position="8"/>
        <end position="156"/>
    </location>
</feature>
<dbReference type="EMBL" id="VBWP01000015">
    <property type="protein sequence ID" value="TLG71167.1"/>
    <property type="molecule type" value="Genomic_DNA"/>
</dbReference>
<dbReference type="SUPFAM" id="SSF53067">
    <property type="entry name" value="Actin-like ATPase domain"/>
    <property type="match status" value="2"/>
</dbReference>
<dbReference type="Pfam" id="PF17989">
    <property type="entry name" value="ALP_N"/>
    <property type="match status" value="1"/>
</dbReference>
<dbReference type="Gene3D" id="3.30.420.40">
    <property type="match status" value="2"/>
</dbReference>
<dbReference type="Proteomes" id="UP000306912">
    <property type="component" value="Unassembled WGS sequence"/>
</dbReference>
<evidence type="ECO:0000313" key="3">
    <source>
        <dbReference type="Proteomes" id="UP000306912"/>
    </source>
</evidence>
<dbReference type="InParanoid" id="A0A5R8Q7Y6"/>
<comment type="caution">
    <text evidence="2">The sequence shown here is derived from an EMBL/GenBank/DDBJ whole genome shotgun (WGS) entry which is preliminary data.</text>
</comment>
<name>A0A5R8Q7Y6_9FIRM</name>
<dbReference type="OrthoDB" id="2304187at2"/>
<dbReference type="AlphaFoldDB" id="A0A5R8Q7Y6"/>
<dbReference type="RefSeq" id="WP_138192528.1">
    <property type="nucleotide sequence ID" value="NZ_VBWP01000015.1"/>
</dbReference>
<organism evidence="2 3">
    <name type="scientific">Culicoidibacter larvae</name>
    <dbReference type="NCBI Taxonomy" id="2579976"/>
    <lineage>
        <taxon>Bacteria</taxon>
        <taxon>Bacillati</taxon>
        <taxon>Bacillota</taxon>
        <taxon>Culicoidibacteria</taxon>
        <taxon>Culicoidibacterales</taxon>
        <taxon>Culicoidibacteraceae</taxon>
        <taxon>Culicoidibacter</taxon>
    </lineage>
</organism>
<dbReference type="InterPro" id="IPR043129">
    <property type="entry name" value="ATPase_NBD"/>
</dbReference>
<gene>
    <name evidence="2" type="ORF">FEZ08_11475</name>
</gene>
<dbReference type="InterPro" id="IPR040607">
    <property type="entry name" value="ALP_N"/>
</dbReference>
<protein>
    <submittedName>
        <fullName evidence="2">ParM/StbA family protein</fullName>
    </submittedName>
</protein>
<accession>A0A5R8Q7Y6</accession>
<evidence type="ECO:0000313" key="2">
    <source>
        <dbReference type="EMBL" id="TLG71167.1"/>
    </source>
</evidence>
<sequence>MKQIKIAAIDYGNGYFKRTYNGVDVLVDPSIYAQLPDNQFILDETQSVITVNKWSVIIGEQALNSGFPITTLVGTTDEEKYANPLYNELLFAFIAKDIGKDVCIEHLVLGVPVHHYANYAEPVKKLFHNKHKTIWIDNKEIKVSIKSVKVVPQPMGTFELLDAKASRLLIIDIGYGTTDVTEFMNQAPFQFYGENTGIRHVYLTLQTYLSETFPSLTLDPYKTAQYIQAGSLAYNGKTEKLDKTKINRAMDYHFNQLMELIKQKSGIAESDVIVFSGGAAEMFQPQIEQLKNKKIQLMDQAQVANVLGFYQIGERLV</sequence>
<reference evidence="2 3" key="1">
    <citation type="submission" date="2019-05" db="EMBL/GenBank/DDBJ databases">
        <title>Culicoidintestinum kansasii gen. nov., sp. nov. from the gastrointestinal tract of the biting midge, Culicoides sonorensis.</title>
        <authorList>
            <person name="Neupane S."/>
            <person name="Ghosh A."/>
            <person name="Gunther S."/>
            <person name="Martin K."/>
            <person name="Zurek L."/>
        </authorList>
    </citation>
    <scope>NUCLEOTIDE SEQUENCE [LARGE SCALE GENOMIC DNA]</scope>
    <source>
        <strain evidence="2 3">CS-1</strain>
    </source>
</reference>